<dbReference type="Proteomes" id="UP000428803">
    <property type="component" value="Chromosome"/>
</dbReference>
<dbReference type="RefSeq" id="WP_158900760.1">
    <property type="nucleotide sequence ID" value="NZ_CP035733.1"/>
</dbReference>
<reference evidence="2" key="1">
    <citation type="submission" date="2019-01" db="EMBL/GenBank/DDBJ databases">
        <title>Sphingorhabdus lacus sp.nov., isolated from an oligotrophic freshwater lake.</title>
        <authorList>
            <person name="Park M."/>
        </authorList>
    </citation>
    <scope>NUCLEOTIDE SEQUENCE [LARGE SCALE GENOMIC DNA]</scope>
    <source>
        <strain evidence="2">IMCC1753</strain>
    </source>
</reference>
<dbReference type="OrthoDB" id="7507446at2"/>
<evidence type="ECO:0000313" key="1">
    <source>
        <dbReference type="EMBL" id="QGY80992.1"/>
    </source>
</evidence>
<dbReference type="KEGG" id="slaa:EUU25_10390"/>
<protein>
    <submittedName>
        <fullName evidence="1">Uncharacterized protein</fullName>
    </submittedName>
</protein>
<proteinExistence type="predicted"/>
<name>A0A6I6LEY2_9SPHN</name>
<dbReference type="EMBL" id="CP035733">
    <property type="protein sequence ID" value="QGY80992.1"/>
    <property type="molecule type" value="Genomic_DNA"/>
</dbReference>
<keyword evidence="2" id="KW-1185">Reference proteome</keyword>
<accession>A0A6I6LEY2</accession>
<gene>
    <name evidence="1" type="ORF">EUU25_10390</name>
</gene>
<sequence>MTRLFSTETFDTACRIEVQQSSDHFHAHVDLEGDVEIQPGDQVLVHGDPIMVAFGESIVLHRHATVKRAGMLRRAWTRFAGHFEMAELYEVSFTPGRI</sequence>
<dbReference type="AlphaFoldDB" id="A0A6I6LEY2"/>
<evidence type="ECO:0000313" key="2">
    <source>
        <dbReference type="Proteomes" id="UP000428803"/>
    </source>
</evidence>
<organism evidence="1 2">
    <name type="scientific">Sphingorhabdus lacus</name>
    <dbReference type="NCBI Taxonomy" id="392610"/>
    <lineage>
        <taxon>Bacteria</taxon>
        <taxon>Pseudomonadati</taxon>
        <taxon>Pseudomonadota</taxon>
        <taxon>Alphaproteobacteria</taxon>
        <taxon>Sphingomonadales</taxon>
        <taxon>Sphingomonadaceae</taxon>
        <taxon>Sphingorhabdus</taxon>
    </lineage>
</organism>